<keyword evidence="9" id="KW-0067">ATP-binding</keyword>
<evidence type="ECO:0000256" key="3">
    <source>
        <dbReference type="ARBA" id="ARBA00012438"/>
    </source>
</evidence>
<dbReference type="InterPro" id="IPR000014">
    <property type="entry name" value="PAS"/>
</dbReference>
<feature type="region of interest" description="Disordered" evidence="13">
    <location>
        <begin position="1"/>
        <end position="75"/>
    </location>
</feature>
<accession>A0A7Y4IEC6</accession>
<dbReference type="InterPro" id="IPR029016">
    <property type="entry name" value="GAF-like_dom_sf"/>
</dbReference>
<dbReference type="InterPro" id="IPR005467">
    <property type="entry name" value="His_kinase_dom"/>
</dbReference>
<dbReference type="Proteomes" id="UP000533080">
    <property type="component" value="Unassembled WGS sequence"/>
</dbReference>
<dbReference type="NCBIfam" id="TIGR00229">
    <property type="entry name" value="sensory_box"/>
    <property type="match status" value="1"/>
</dbReference>
<dbReference type="InterPro" id="IPR036097">
    <property type="entry name" value="HisK_dim/P_sf"/>
</dbReference>
<feature type="compositionally biased region" description="Basic and acidic residues" evidence="13">
    <location>
        <begin position="62"/>
        <end position="73"/>
    </location>
</feature>
<dbReference type="EC" id="2.7.13.3" evidence="3"/>
<evidence type="ECO:0000256" key="4">
    <source>
        <dbReference type="ARBA" id="ARBA00022553"/>
    </source>
</evidence>
<dbReference type="GO" id="GO:0016020">
    <property type="term" value="C:membrane"/>
    <property type="evidence" value="ECO:0007669"/>
    <property type="project" value="UniProtKB-SubCell"/>
</dbReference>
<dbReference type="GO" id="GO:0000156">
    <property type="term" value="F:phosphorelay response regulator activity"/>
    <property type="evidence" value="ECO:0007669"/>
    <property type="project" value="TreeGrafter"/>
</dbReference>
<gene>
    <name evidence="15" type="ORF">HNV28_04025</name>
</gene>
<keyword evidence="5" id="KW-0808">Transferase</keyword>
<name>A0A7Y4IEC6_MYXXA</name>
<dbReference type="InterPro" id="IPR036890">
    <property type="entry name" value="HATPase_C_sf"/>
</dbReference>
<evidence type="ECO:0000256" key="11">
    <source>
        <dbReference type="ARBA" id="ARBA00023012"/>
    </source>
</evidence>
<dbReference type="PROSITE" id="PS50109">
    <property type="entry name" value="HIS_KIN"/>
    <property type="match status" value="1"/>
</dbReference>
<dbReference type="GO" id="GO:0000155">
    <property type="term" value="F:phosphorelay sensor kinase activity"/>
    <property type="evidence" value="ECO:0007669"/>
    <property type="project" value="InterPro"/>
</dbReference>
<evidence type="ECO:0000256" key="2">
    <source>
        <dbReference type="ARBA" id="ARBA00004141"/>
    </source>
</evidence>
<protein>
    <recommendedName>
        <fullName evidence="3">histidine kinase</fullName>
        <ecNumber evidence="3">2.7.13.3</ecNumber>
    </recommendedName>
</protein>
<dbReference type="Gene3D" id="1.10.287.130">
    <property type="match status" value="1"/>
</dbReference>
<dbReference type="PANTHER" id="PTHR42878">
    <property type="entry name" value="TWO-COMPONENT HISTIDINE KINASE"/>
    <property type="match status" value="1"/>
</dbReference>
<dbReference type="EMBL" id="JABFNT010000009">
    <property type="protein sequence ID" value="NOJ77514.1"/>
    <property type="molecule type" value="Genomic_DNA"/>
</dbReference>
<dbReference type="Gene3D" id="3.30.450.40">
    <property type="match status" value="1"/>
</dbReference>
<dbReference type="InterPro" id="IPR003018">
    <property type="entry name" value="GAF"/>
</dbReference>
<dbReference type="GO" id="GO:0005524">
    <property type="term" value="F:ATP binding"/>
    <property type="evidence" value="ECO:0007669"/>
    <property type="project" value="UniProtKB-KW"/>
</dbReference>
<comment type="catalytic activity">
    <reaction evidence="1">
        <text>ATP + protein L-histidine = ADP + protein N-phospho-L-histidine.</text>
        <dbReference type="EC" id="2.7.13.3"/>
    </reaction>
</comment>
<dbReference type="GO" id="GO:0007234">
    <property type="term" value="P:osmosensory signaling via phosphorelay pathway"/>
    <property type="evidence" value="ECO:0007669"/>
    <property type="project" value="TreeGrafter"/>
</dbReference>
<keyword evidence="7" id="KW-0547">Nucleotide-binding</keyword>
<dbReference type="Gene3D" id="3.30.565.10">
    <property type="entry name" value="Histidine kinase-like ATPase, C-terminal domain"/>
    <property type="match status" value="1"/>
</dbReference>
<evidence type="ECO:0000256" key="10">
    <source>
        <dbReference type="ARBA" id="ARBA00022989"/>
    </source>
</evidence>
<comment type="caution">
    <text evidence="15">The sequence shown here is derived from an EMBL/GenBank/DDBJ whole genome shotgun (WGS) entry which is preliminary data.</text>
</comment>
<evidence type="ECO:0000256" key="1">
    <source>
        <dbReference type="ARBA" id="ARBA00000085"/>
    </source>
</evidence>
<dbReference type="CDD" id="cd00130">
    <property type="entry name" value="PAS"/>
    <property type="match status" value="1"/>
</dbReference>
<reference evidence="15 16" key="1">
    <citation type="submission" date="2020-05" db="EMBL/GenBank/DDBJ databases">
        <authorList>
            <person name="Whitworth D."/>
        </authorList>
    </citation>
    <scope>NUCLEOTIDE SEQUENCE [LARGE SCALE GENOMIC DNA]</scope>
    <source>
        <strain evidence="15 16">AM005</strain>
    </source>
</reference>
<dbReference type="SMART" id="SM00065">
    <property type="entry name" value="GAF"/>
    <property type="match status" value="1"/>
</dbReference>
<evidence type="ECO:0000256" key="8">
    <source>
        <dbReference type="ARBA" id="ARBA00022777"/>
    </source>
</evidence>
<dbReference type="Gene3D" id="3.30.450.20">
    <property type="entry name" value="PAS domain"/>
    <property type="match status" value="1"/>
</dbReference>
<evidence type="ECO:0000313" key="15">
    <source>
        <dbReference type="EMBL" id="NOJ77514.1"/>
    </source>
</evidence>
<dbReference type="RefSeq" id="WP_171440046.1">
    <property type="nucleotide sequence ID" value="NZ_JABFNS010000007.1"/>
</dbReference>
<dbReference type="Pfam" id="PF08448">
    <property type="entry name" value="PAS_4"/>
    <property type="match status" value="1"/>
</dbReference>
<evidence type="ECO:0000313" key="16">
    <source>
        <dbReference type="Proteomes" id="UP000533080"/>
    </source>
</evidence>
<keyword evidence="10" id="KW-1133">Transmembrane helix</keyword>
<evidence type="ECO:0000256" key="13">
    <source>
        <dbReference type="SAM" id="MobiDB-lite"/>
    </source>
</evidence>
<organism evidence="15 16">
    <name type="scientific">Myxococcus xanthus</name>
    <dbReference type="NCBI Taxonomy" id="34"/>
    <lineage>
        <taxon>Bacteria</taxon>
        <taxon>Pseudomonadati</taxon>
        <taxon>Myxococcota</taxon>
        <taxon>Myxococcia</taxon>
        <taxon>Myxococcales</taxon>
        <taxon>Cystobacterineae</taxon>
        <taxon>Myxococcaceae</taxon>
        <taxon>Myxococcus</taxon>
    </lineage>
</organism>
<evidence type="ECO:0000256" key="7">
    <source>
        <dbReference type="ARBA" id="ARBA00022741"/>
    </source>
</evidence>
<dbReference type="InterPro" id="IPR003661">
    <property type="entry name" value="HisK_dim/P_dom"/>
</dbReference>
<sequence>MASARSRTSERPVLRRAARGGIHQARIQRRWDEARRRHHPQNGSERRGGRPQGLGRPVMLETESRTAGDKESSGARTLKAAEFLRAHQEEVLEDWQRAMRAFHVGHAAQPSWLLDHMPQLLKMLADLIDHGPDEILTTVPDEHAMSRLDAGFDLGQVTSEYALLRKCILHRLEAEAAYPAPGELERMEDALDRIVTRTVTSFSQERQRILQALDRMTQAALDSPSMASLPSRLLTVLVESALSVDSAAFVLVEGDALVVRAAVGLGADEALGVSLKREEGFVGEVLRQRQPLTLRSASTDPRVALPTLKQEGLRAVYGVPLLDGDQLLGMAYMCSRTAFVFSEPDALLFRTMAQRATAHLVQARLRARERQAHADAQRSLAQLDAMLASTPLGIAQLDRELRFVRINQALADIDGHSPEAHLGRRFQEMAPVTAVGTFEPLFRRTIETGEPVDAVEFTIPGDARTFQASFHPVRTPDQGVLGLSCTVVDVSHHKRAEAVLQRAVDFREQLMAVLGHDLRNPLNAINASAFQLTRSEDLTPPERRAVDRIRKATARMGRMITDILDFARTRLGGGLPVARQPMDFVEVCQATLEELRVSAPERSMVFEASGDTRGNWDPDRVSQVLGNLVANAIQHGQEDRPVCVTVRGEADEVVLKVHNAGEPIAAELMPRLFDPFKSLPATAPPQDIARKKRSLGLGLYIVSQIVSAHGGHVEVRSNRKQGTTFTVHWPRTLTTLGGA</sequence>
<dbReference type="SUPFAM" id="SSF55874">
    <property type="entry name" value="ATPase domain of HSP90 chaperone/DNA topoisomerase II/histidine kinase"/>
    <property type="match status" value="1"/>
</dbReference>
<dbReference type="InterPro" id="IPR050351">
    <property type="entry name" value="BphY/WalK/GraS-like"/>
</dbReference>
<dbReference type="InterPro" id="IPR025751">
    <property type="entry name" value="RsbRD_N_dom"/>
</dbReference>
<dbReference type="CDD" id="cd00075">
    <property type="entry name" value="HATPase"/>
    <property type="match status" value="1"/>
</dbReference>
<keyword evidence="4" id="KW-0597">Phosphoprotein</keyword>
<evidence type="ECO:0000256" key="6">
    <source>
        <dbReference type="ARBA" id="ARBA00022692"/>
    </source>
</evidence>
<dbReference type="GO" id="GO:0030295">
    <property type="term" value="F:protein kinase activator activity"/>
    <property type="evidence" value="ECO:0007669"/>
    <property type="project" value="TreeGrafter"/>
</dbReference>
<keyword evidence="12" id="KW-0472">Membrane</keyword>
<keyword evidence="6" id="KW-0812">Transmembrane</keyword>
<dbReference type="SMART" id="SM00387">
    <property type="entry name" value="HATPase_c"/>
    <property type="match status" value="1"/>
</dbReference>
<dbReference type="Pfam" id="PF00512">
    <property type="entry name" value="HisKA"/>
    <property type="match status" value="1"/>
</dbReference>
<dbReference type="InterPro" id="IPR035965">
    <property type="entry name" value="PAS-like_dom_sf"/>
</dbReference>
<dbReference type="Pfam" id="PF01590">
    <property type="entry name" value="GAF"/>
    <property type="match status" value="1"/>
</dbReference>
<dbReference type="Pfam" id="PF02518">
    <property type="entry name" value="HATPase_c"/>
    <property type="match status" value="1"/>
</dbReference>
<evidence type="ECO:0000259" key="14">
    <source>
        <dbReference type="PROSITE" id="PS50109"/>
    </source>
</evidence>
<dbReference type="CDD" id="cd00082">
    <property type="entry name" value="HisKA"/>
    <property type="match status" value="1"/>
</dbReference>
<comment type="subcellular location">
    <subcellularLocation>
        <location evidence="2">Membrane</location>
        <topology evidence="2">Multi-pass membrane protein</topology>
    </subcellularLocation>
</comment>
<dbReference type="SUPFAM" id="SSF47384">
    <property type="entry name" value="Homodimeric domain of signal transducing histidine kinase"/>
    <property type="match status" value="1"/>
</dbReference>
<dbReference type="InterPro" id="IPR003594">
    <property type="entry name" value="HATPase_dom"/>
</dbReference>
<keyword evidence="11" id="KW-0902">Two-component regulatory system</keyword>
<dbReference type="InterPro" id="IPR004358">
    <property type="entry name" value="Sig_transdc_His_kin-like_C"/>
</dbReference>
<dbReference type="Pfam" id="PF14361">
    <property type="entry name" value="RsbRD_N"/>
    <property type="match status" value="1"/>
</dbReference>
<evidence type="ECO:0000256" key="12">
    <source>
        <dbReference type="ARBA" id="ARBA00023136"/>
    </source>
</evidence>
<feature type="domain" description="Histidine kinase" evidence="14">
    <location>
        <begin position="513"/>
        <end position="733"/>
    </location>
</feature>
<evidence type="ECO:0000256" key="9">
    <source>
        <dbReference type="ARBA" id="ARBA00022840"/>
    </source>
</evidence>
<dbReference type="PRINTS" id="PR00344">
    <property type="entry name" value="BCTRLSENSOR"/>
</dbReference>
<dbReference type="SUPFAM" id="SSF55785">
    <property type="entry name" value="PYP-like sensor domain (PAS domain)"/>
    <property type="match status" value="1"/>
</dbReference>
<evidence type="ECO:0000256" key="5">
    <source>
        <dbReference type="ARBA" id="ARBA00022679"/>
    </source>
</evidence>
<keyword evidence="8" id="KW-0418">Kinase</keyword>
<dbReference type="PANTHER" id="PTHR42878:SF7">
    <property type="entry name" value="SENSOR HISTIDINE KINASE GLRK"/>
    <property type="match status" value="1"/>
</dbReference>
<dbReference type="SMART" id="SM00388">
    <property type="entry name" value="HisKA"/>
    <property type="match status" value="1"/>
</dbReference>
<proteinExistence type="predicted"/>
<dbReference type="AlphaFoldDB" id="A0A7Y4IEC6"/>
<dbReference type="InterPro" id="IPR013656">
    <property type="entry name" value="PAS_4"/>
</dbReference>
<dbReference type="SUPFAM" id="SSF55781">
    <property type="entry name" value="GAF domain-like"/>
    <property type="match status" value="1"/>
</dbReference>